<comment type="caution">
    <text evidence="14">The sequence shown here is derived from an EMBL/GenBank/DDBJ whole genome shotgun (WGS) entry which is preliminary data.</text>
</comment>
<dbReference type="SFLD" id="SFLDG00002">
    <property type="entry name" value="C1.7:_P-type_atpase_like"/>
    <property type="match status" value="1"/>
</dbReference>
<dbReference type="Gene3D" id="2.70.150.10">
    <property type="entry name" value="Calcium-transporting ATPase, cytoplasmic transduction domain A"/>
    <property type="match status" value="1"/>
</dbReference>
<dbReference type="GO" id="GO:0016887">
    <property type="term" value="F:ATP hydrolysis activity"/>
    <property type="evidence" value="ECO:0007669"/>
    <property type="project" value="InterPro"/>
</dbReference>
<evidence type="ECO:0000256" key="4">
    <source>
        <dbReference type="ARBA" id="ARBA00022553"/>
    </source>
</evidence>
<organism evidence="14 15">
    <name type="scientific">Enterococcus canintestini</name>
    <dbReference type="NCBI Taxonomy" id="317010"/>
    <lineage>
        <taxon>Bacteria</taxon>
        <taxon>Bacillati</taxon>
        <taxon>Bacillota</taxon>
        <taxon>Bacilli</taxon>
        <taxon>Lactobacillales</taxon>
        <taxon>Enterococcaceae</taxon>
        <taxon>Enterococcus</taxon>
    </lineage>
</organism>
<dbReference type="InterPro" id="IPR023299">
    <property type="entry name" value="ATPase_P-typ_cyto_dom_N"/>
</dbReference>
<feature type="transmembrane region" description="Helical" evidence="12">
    <location>
        <begin position="58"/>
        <end position="79"/>
    </location>
</feature>
<feature type="domain" description="Cation-transporting P-type ATPase N-terminal" evidence="13">
    <location>
        <begin position="9"/>
        <end position="82"/>
    </location>
</feature>
<dbReference type="SMART" id="SM00831">
    <property type="entry name" value="Cation_ATPase_N"/>
    <property type="match status" value="1"/>
</dbReference>
<dbReference type="Proteomes" id="UP000182835">
    <property type="component" value="Unassembled WGS sequence"/>
</dbReference>
<keyword evidence="3" id="KW-1003">Cell membrane</keyword>
<dbReference type="FunFam" id="3.40.50.1000:FF:000028">
    <property type="entry name" value="Calcium-transporting P-type ATPase, putative"/>
    <property type="match status" value="1"/>
</dbReference>
<dbReference type="STRING" id="317010.RU96_GL002446"/>
<feature type="transmembrane region" description="Helical" evidence="12">
    <location>
        <begin position="817"/>
        <end position="837"/>
    </location>
</feature>
<dbReference type="GO" id="GO:0005524">
    <property type="term" value="F:ATP binding"/>
    <property type="evidence" value="ECO:0007669"/>
    <property type="project" value="UniProtKB-KW"/>
</dbReference>
<dbReference type="Pfam" id="PF13246">
    <property type="entry name" value="Cation_ATPase"/>
    <property type="match status" value="1"/>
</dbReference>
<dbReference type="PRINTS" id="PR00119">
    <property type="entry name" value="CATATPASE"/>
</dbReference>
<proteinExistence type="inferred from homology"/>
<dbReference type="InterPro" id="IPR050510">
    <property type="entry name" value="Cation_transp_ATPase_P-type"/>
</dbReference>
<evidence type="ECO:0000256" key="9">
    <source>
        <dbReference type="ARBA" id="ARBA00022967"/>
    </source>
</evidence>
<feature type="transmembrane region" description="Helical" evidence="12">
    <location>
        <begin position="281"/>
        <end position="305"/>
    </location>
</feature>
<dbReference type="InterPro" id="IPR018303">
    <property type="entry name" value="ATPase_P-typ_P_site"/>
</dbReference>
<evidence type="ECO:0000256" key="10">
    <source>
        <dbReference type="ARBA" id="ARBA00022989"/>
    </source>
</evidence>
<evidence type="ECO:0000256" key="2">
    <source>
        <dbReference type="ARBA" id="ARBA00005675"/>
    </source>
</evidence>
<dbReference type="InterPro" id="IPR059000">
    <property type="entry name" value="ATPase_P-type_domA"/>
</dbReference>
<dbReference type="InterPro" id="IPR006068">
    <property type="entry name" value="ATPase_P-typ_cation-transptr_C"/>
</dbReference>
<evidence type="ECO:0000256" key="3">
    <source>
        <dbReference type="ARBA" id="ARBA00022475"/>
    </source>
</evidence>
<dbReference type="NCBIfam" id="TIGR01494">
    <property type="entry name" value="ATPase_P-type"/>
    <property type="match status" value="2"/>
</dbReference>
<keyword evidence="9" id="KW-1278">Translocase</keyword>
<dbReference type="Gene3D" id="3.40.50.1000">
    <property type="entry name" value="HAD superfamily/HAD-like"/>
    <property type="match status" value="1"/>
</dbReference>
<dbReference type="Pfam" id="PF00690">
    <property type="entry name" value="Cation_ATPase_N"/>
    <property type="match status" value="1"/>
</dbReference>
<dbReference type="PANTHER" id="PTHR43294">
    <property type="entry name" value="SODIUM/POTASSIUM-TRANSPORTING ATPASE SUBUNIT ALPHA"/>
    <property type="match status" value="1"/>
</dbReference>
<dbReference type="SUPFAM" id="SSF81665">
    <property type="entry name" value="Calcium ATPase, transmembrane domain M"/>
    <property type="match status" value="1"/>
</dbReference>
<feature type="transmembrane region" description="Helical" evidence="12">
    <location>
        <begin position="776"/>
        <end position="797"/>
    </location>
</feature>
<evidence type="ECO:0000256" key="7">
    <source>
        <dbReference type="ARBA" id="ARBA00022840"/>
    </source>
</evidence>
<dbReference type="InterPro" id="IPR044492">
    <property type="entry name" value="P_typ_ATPase_HD_dom"/>
</dbReference>
<dbReference type="InterPro" id="IPR023214">
    <property type="entry name" value="HAD_sf"/>
</dbReference>
<dbReference type="InterPro" id="IPR001757">
    <property type="entry name" value="P_typ_ATPase"/>
</dbReference>
<dbReference type="Gene3D" id="3.40.1110.10">
    <property type="entry name" value="Calcium-transporting ATPase, cytoplasmic domain N"/>
    <property type="match status" value="1"/>
</dbReference>
<dbReference type="Pfam" id="PF00122">
    <property type="entry name" value="E1-E2_ATPase"/>
    <property type="match status" value="1"/>
</dbReference>
<evidence type="ECO:0000256" key="6">
    <source>
        <dbReference type="ARBA" id="ARBA00022741"/>
    </source>
</evidence>
<keyword evidence="10 12" id="KW-1133">Transmembrane helix</keyword>
<feature type="transmembrane region" description="Helical" evidence="12">
    <location>
        <begin position="254"/>
        <end position="275"/>
    </location>
</feature>
<feature type="transmembrane region" description="Helical" evidence="12">
    <location>
        <begin position="888"/>
        <end position="904"/>
    </location>
</feature>
<name>A0A1L8R612_9ENTE</name>
<dbReference type="InterPro" id="IPR036412">
    <property type="entry name" value="HAD-like_sf"/>
</dbReference>
<dbReference type="AlphaFoldDB" id="A0A1L8R612"/>
<dbReference type="OrthoDB" id="9760364at2"/>
<dbReference type="GO" id="GO:0019829">
    <property type="term" value="F:ATPase-coupled monoatomic cation transmembrane transporter activity"/>
    <property type="evidence" value="ECO:0007669"/>
    <property type="project" value="TreeGrafter"/>
</dbReference>
<dbReference type="PROSITE" id="PS00154">
    <property type="entry name" value="ATPASE_E1_E2"/>
    <property type="match status" value="1"/>
</dbReference>
<dbReference type="SUPFAM" id="SSF81653">
    <property type="entry name" value="Calcium ATPase, transduction domain A"/>
    <property type="match status" value="1"/>
</dbReference>
<dbReference type="InterPro" id="IPR004014">
    <property type="entry name" value="ATPase_P-typ_cation-transptr_N"/>
</dbReference>
<evidence type="ECO:0000256" key="5">
    <source>
        <dbReference type="ARBA" id="ARBA00022692"/>
    </source>
</evidence>
<dbReference type="SFLD" id="SFLDS00003">
    <property type="entry name" value="Haloacid_Dehalogenase"/>
    <property type="match status" value="1"/>
</dbReference>
<keyword evidence="5 12" id="KW-0812">Transmembrane</keyword>
<dbReference type="EMBL" id="JXKG01000009">
    <property type="protein sequence ID" value="OJG15187.1"/>
    <property type="molecule type" value="Genomic_DNA"/>
</dbReference>
<evidence type="ECO:0000256" key="12">
    <source>
        <dbReference type="SAM" id="Phobius"/>
    </source>
</evidence>
<comment type="similarity">
    <text evidence="2">Belongs to the cation transport ATPase (P-type) (TC 3.A.3) family. Type IIA subfamily.</text>
</comment>
<evidence type="ECO:0000259" key="13">
    <source>
        <dbReference type="SMART" id="SM00831"/>
    </source>
</evidence>
<dbReference type="Pfam" id="PF00689">
    <property type="entry name" value="Cation_ATPase_C"/>
    <property type="match status" value="1"/>
</dbReference>
<evidence type="ECO:0000256" key="11">
    <source>
        <dbReference type="ARBA" id="ARBA00023136"/>
    </source>
</evidence>
<keyword evidence="11 12" id="KW-0472">Membrane</keyword>
<dbReference type="PRINTS" id="PR00120">
    <property type="entry name" value="HATPASE"/>
</dbReference>
<reference evidence="14 15" key="1">
    <citation type="submission" date="2014-12" db="EMBL/GenBank/DDBJ databases">
        <title>Draft genome sequences of 29 type strains of Enterococci.</title>
        <authorList>
            <person name="Zhong Z."/>
            <person name="Sun Z."/>
            <person name="Liu W."/>
            <person name="Zhang W."/>
            <person name="Zhang H."/>
        </authorList>
    </citation>
    <scope>NUCLEOTIDE SEQUENCE [LARGE SCALE GENOMIC DNA]</scope>
    <source>
        <strain evidence="14 15">DSM 21207</strain>
    </source>
</reference>
<dbReference type="SFLD" id="SFLDF00027">
    <property type="entry name" value="p-type_atpase"/>
    <property type="match status" value="1"/>
</dbReference>
<dbReference type="Gene3D" id="1.20.1110.10">
    <property type="entry name" value="Calcium-transporting ATPase, transmembrane domain"/>
    <property type="match status" value="1"/>
</dbReference>
<keyword evidence="6" id="KW-0547">Nucleotide-binding</keyword>
<evidence type="ECO:0000256" key="1">
    <source>
        <dbReference type="ARBA" id="ARBA00004651"/>
    </source>
</evidence>
<keyword evidence="8" id="KW-0460">Magnesium</keyword>
<dbReference type="Pfam" id="PF08282">
    <property type="entry name" value="Hydrolase_3"/>
    <property type="match status" value="1"/>
</dbReference>
<sequence length="915" mass="100442">MTQTNTLQEYAKLSSEDSLAKINSSKNGLTDQEVQKRLEKYGKNVIATTQKQSMLKTFLTNFTSMMAILLWIAGFIALLTGTPELGIAIWLVNVINGIFSFWQQYRAQQATSALQKMLPSYVKVIRNGQANKILAADLVPGDIVTLNSGDNIPADGRLLTADSLEVNQSSLTGESTTVNKEIEIQTDEALKSAGKYAEANLVYEGTSVVNGSGVFVVLATGMDTEFGQIASLTTSVTDVKSPLQKELDILTRQLSIIAIGIGILFFIAAVFFVGYPWPKAFIFALGMVVAFIPEGLLPTVTLSLAMAVQKMAKKNALVKHLNSVETLGETTVICSDKTGTLTKNEMTIEKVWLPESSYTVSGTGYEPNGIVKKGDTRIDLSQEKDLLQLLRIGSLCNDSAIEEKNDHYQLVGSPDEGSILILASKADYDLSDEQKNYPRKSELPFDSKRKRMSTIHTHDNQQYVFTKGGITEVLSCCQSYLKNGQVAPLDDTLKKQILTQNDHFAKEGLRTLAFAYRPLKPNEELTIENCEQNLIFVGITASQDPPRENVIEAIQKCHDASIRIIMVTGDYGLTAESIARKIGIVKSDDVRVITGDDLAAMDEATLKENLRHEVIFARVAPEQKYRVVSTLQSLGEVVASTGDGVNDAPALKKADIGVAMGITGTDVAKEAADMILTDDNFTSIVNAIEEGRTVYNNIRKFLLYILNSNMPEAIPSLLFLLSKGTIPLPLTVMQILTIDLGTDMLPALGLATEQTEAGTMKKPPRKQSEHLLTKQIIIKAFGFYGLMASFISIGAYFFVNHLNGWPAVALAANGKVYLMATTMTLAAIVFCQIGAVFNCRTEKQSLFEIGLFSNKRILGGIIFEIILITCLMYLPFLQKLFGTTGIQLKDWLFLICIPLPLILIEEIRKKIIRSH</sequence>
<dbReference type="SUPFAM" id="SSF81660">
    <property type="entry name" value="Metal cation-transporting ATPase, ATP-binding domain N"/>
    <property type="match status" value="1"/>
</dbReference>
<dbReference type="PANTHER" id="PTHR43294:SF21">
    <property type="entry name" value="CATION TRANSPORTING ATPASE"/>
    <property type="match status" value="1"/>
</dbReference>
<evidence type="ECO:0000313" key="15">
    <source>
        <dbReference type="Proteomes" id="UP000182835"/>
    </source>
</evidence>
<dbReference type="RefSeq" id="WP_071864780.1">
    <property type="nucleotide sequence ID" value="NZ_JBHLVQ010000022.1"/>
</dbReference>
<dbReference type="GO" id="GO:1902600">
    <property type="term" value="P:proton transmembrane transport"/>
    <property type="evidence" value="ECO:0007669"/>
    <property type="project" value="TreeGrafter"/>
</dbReference>
<dbReference type="InterPro" id="IPR023298">
    <property type="entry name" value="ATPase_P-typ_TM_dom_sf"/>
</dbReference>
<dbReference type="FunFam" id="2.70.150.10:FF:000160">
    <property type="entry name" value="Sarcoplasmic/endoplasmic reticulum calcium ATPase 1"/>
    <property type="match status" value="1"/>
</dbReference>
<protein>
    <submittedName>
        <fullName evidence="14">Potassium/sodium efflux P-type ATPase, fungal-type</fullName>
    </submittedName>
</protein>
<feature type="transmembrane region" description="Helical" evidence="12">
    <location>
        <begin position="85"/>
        <end position="102"/>
    </location>
</feature>
<evidence type="ECO:0000313" key="14">
    <source>
        <dbReference type="EMBL" id="OJG15187.1"/>
    </source>
</evidence>
<dbReference type="InterPro" id="IPR008250">
    <property type="entry name" value="ATPase_P-typ_transduc_dom_A_sf"/>
</dbReference>
<dbReference type="GO" id="GO:0005886">
    <property type="term" value="C:plasma membrane"/>
    <property type="evidence" value="ECO:0007669"/>
    <property type="project" value="UniProtKB-SubCell"/>
</dbReference>
<keyword evidence="4" id="KW-0597">Phosphoprotein</keyword>
<evidence type="ECO:0000256" key="8">
    <source>
        <dbReference type="ARBA" id="ARBA00022842"/>
    </source>
</evidence>
<accession>A0A1L8R612</accession>
<feature type="transmembrane region" description="Helical" evidence="12">
    <location>
        <begin position="857"/>
        <end position="876"/>
    </location>
</feature>
<gene>
    <name evidence="14" type="ORF">RU96_GL002446</name>
</gene>
<dbReference type="SUPFAM" id="SSF56784">
    <property type="entry name" value="HAD-like"/>
    <property type="match status" value="1"/>
</dbReference>
<comment type="subcellular location">
    <subcellularLocation>
        <location evidence="1">Cell membrane</location>
        <topology evidence="1">Multi-pass membrane protein</topology>
    </subcellularLocation>
</comment>
<keyword evidence="7" id="KW-0067">ATP-binding</keyword>